<reference evidence="8" key="1">
    <citation type="submission" date="2022-01" db="EMBL/GenBank/DDBJ databases">
        <authorList>
            <person name="King R."/>
        </authorList>
    </citation>
    <scope>NUCLEOTIDE SEQUENCE</scope>
</reference>
<evidence type="ECO:0000256" key="7">
    <source>
        <dbReference type="ARBA" id="ARBA00041344"/>
    </source>
</evidence>
<dbReference type="GO" id="GO:0016020">
    <property type="term" value="C:membrane"/>
    <property type="evidence" value="ECO:0007669"/>
    <property type="project" value="UniProtKB-SubCell"/>
</dbReference>
<dbReference type="Pfam" id="PF02466">
    <property type="entry name" value="Tim17"/>
    <property type="match status" value="1"/>
</dbReference>
<evidence type="ECO:0000313" key="9">
    <source>
        <dbReference type="Proteomes" id="UP001152799"/>
    </source>
</evidence>
<keyword evidence="4" id="KW-1133">Transmembrane helix</keyword>
<evidence type="ECO:0000256" key="4">
    <source>
        <dbReference type="ARBA" id="ARBA00022989"/>
    </source>
</evidence>
<dbReference type="OrthoDB" id="5826189at2759"/>
<sequence>MAKVFNSLRLGFLPFISQYFSLDSLNKQTETERLAAPQIAEQARNQETGWDRVKKMFQVDELGNLTPEFNSITQSACMSMFVGGLFGGTAAGKTAYEKFMKNNEATTFKSHLDAKRELQDAVTRAFSKGALKWATKLTVFSVSFIGLTTLIQVYRGKYGVMEYVGAGAATGFLVKFNGGPRTWVVSSAVGSTLGLICGGTTLGILKLSGLSMEEARYWQQKWKNHRSEHFRKGIADYLEKEDFAVIKIHNDEVGEAGRSLDNLVEEKVELSK</sequence>
<keyword evidence="3" id="KW-0812">Transmembrane</keyword>
<evidence type="ECO:0000256" key="6">
    <source>
        <dbReference type="ARBA" id="ARBA00040778"/>
    </source>
</evidence>
<dbReference type="PANTHER" id="PTHR13002:SF1">
    <property type="entry name" value="COMPLEX I ASSEMBLY FACTOR TIMMDC1, MITOCHONDRIAL"/>
    <property type="match status" value="1"/>
</dbReference>
<dbReference type="GO" id="GO:0005739">
    <property type="term" value="C:mitochondrion"/>
    <property type="evidence" value="ECO:0007669"/>
    <property type="project" value="TreeGrafter"/>
</dbReference>
<evidence type="ECO:0000256" key="5">
    <source>
        <dbReference type="ARBA" id="ARBA00023136"/>
    </source>
</evidence>
<comment type="similarity">
    <text evidence="2">Belongs to the Tim17/Tim22/Tim23 family.</text>
</comment>
<evidence type="ECO:0000256" key="2">
    <source>
        <dbReference type="ARBA" id="ARBA00008444"/>
    </source>
</evidence>
<evidence type="ECO:0000256" key="3">
    <source>
        <dbReference type="ARBA" id="ARBA00022692"/>
    </source>
</evidence>
<keyword evidence="5" id="KW-0472">Membrane</keyword>
<keyword evidence="9" id="KW-1185">Reference proteome</keyword>
<evidence type="ECO:0000256" key="1">
    <source>
        <dbReference type="ARBA" id="ARBA00004141"/>
    </source>
</evidence>
<comment type="subcellular location">
    <subcellularLocation>
        <location evidence="1">Membrane</location>
        <topology evidence="1">Multi-pass membrane protein</topology>
    </subcellularLocation>
</comment>
<dbReference type="InterPro" id="IPR055299">
    <property type="entry name" value="TIMMDC1"/>
</dbReference>
<evidence type="ECO:0000313" key="8">
    <source>
        <dbReference type="EMBL" id="CAG9767213.1"/>
    </source>
</evidence>
<proteinExistence type="inferred from homology"/>
<accession>A0A9N9MRN2</accession>
<dbReference type="PANTHER" id="PTHR13002">
    <property type="entry name" value="C3ORF1 PROTEIN-RELATED"/>
    <property type="match status" value="1"/>
</dbReference>
<dbReference type="AlphaFoldDB" id="A0A9N9MRN2"/>
<name>A0A9N9MRN2_9CUCU</name>
<organism evidence="8 9">
    <name type="scientific">Ceutorhynchus assimilis</name>
    <name type="common">cabbage seed weevil</name>
    <dbReference type="NCBI Taxonomy" id="467358"/>
    <lineage>
        <taxon>Eukaryota</taxon>
        <taxon>Metazoa</taxon>
        <taxon>Ecdysozoa</taxon>
        <taxon>Arthropoda</taxon>
        <taxon>Hexapoda</taxon>
        <taxon>Insecta</taxon>
        <taxon>Pterygota</taxon>
        <taxon>Neoptera</taxon>
        <taxon>Endopterygota</taxon>
        <taxon>Coleoptera</taxon>
        <taxon>Polyphaga</taxon>
        <taxon>Cucujiformia</taxon>
        <taxon>Curculionidae</taxon>
        <taxon>Ceutorhynchinae</taxon>
        <taxon>Ceutorhynchus</taxon>
    </lineage>
</organism>
<protein>
    <recommendedName>
        <fullName evidence="6">Complex I assembly factor TIMMDC1, mitochondrial</fullName>
    </recommendedName>
    <alternativeName>
        <fullName evidence="7">Translocase of inner mitochondrial membrane domain-containing protein 1</fullName>
    </alternativeName>
</protein>
<dbReference type="GO" id="GO:0032981">
    <property type="term" value="P:mitochondrial respiratory chain complex I assembly"/>
    <property type="evidence" value="ECO:0007669"/>
    <property type="project" value="InterPro"/>
</dbReference>
<gene>
    <name evidence="8" type="ORF">CEUTPL_LOCUS7779</name>
</gene>
<dbReference type="EMBL" id="OU892280">
    <property type="protein sequence ID" value="CAG9767213.1"/>
    <property type="molecule type" value="Genomic_DNA"/>
</dbReference>
<dbReference type="Proteomes" id="UP001152799">
    <property type="component" value="Chromosome 4"/>
</dbReference>